<name>A0A7T8H0S9_CALRO</name>
<accession>A0A7T8H0S9</accession>
<sequence length="60" mass="6981">MEPRHPLYISGTFRTLSSYYWNLAFFVLLTYGASPSSHLPTSYRLYRLRCINRLAVIPAV</sequence>
<organism evidence="2 3">
    <name type="scientific">Caligus rogercresseyi</name>
    <name type="common">Sea louse</name>
    <dbReference type="NCBI Taxonomy" id="217165"/>
    <lineage>
        <taxon>Eukaryota</taxon>
        <taxon>Metazoa</taxon>
        <taxon>Ecdysozoa</taxon>
        <taxon>Arthropoda</taxon>
        <taxon>Crustacea</taxon>
        <taxon>Multicrustacea</taxon>
        <taxon>Hexanauplia</taxon>
        <taxon>Copepoda</taxon>
        <taxon>Siphonostomatoida</taxon>
        <taxon>Caligidae</taxon>
        <taxon>Caligus</taxon>
    </lineage>
</organism>
<keyword evidence="1" id="KW-0812">Transmembrane</keyword>
<keyword evidence="1" id="KW-0472">Membrane</keyword>
<proteinExistence type="predicted"/>
<keyword evidence="1" id="KW-1133">Transmembrane helix</keyword>
<dbReference type="EMBL" id="CP045899">
    <property type="protein sequence ID" value="QQP41344.1"/>
    <property type="molecule type" value="Genomic_DNA"/>
</dbReference>
<keyword evidence="3" id="KW-1185">Reference proteome</keyword>
<evidence type="ECO:0000313" key="3">
    <source>
        <dbReference type="Proteomes" id="UP000595437"/>
    </source>
</evidence>
<dbReference type="AlphaFoldDB" id="A0A7T8H0S9"/>
<dbReference type="Proteomes" id="UP000595437">
    <property type="component" value="Chromosome 10"/>
</dbReference>
<evidence type="ECO:0000256" key="1">
    <source>
        <dbReference type="SAM" id="Phobius"/>
    </source>
</evidence>
<reference evidence="3" key="1">
    <citation type="submission" date="2021-01" db="EMBL/GenBank/DDBJ databases">
        <title>Caligus Genome Assembly.</title>
        <authorList>
            <person name="Gallardo-Escarate C."/>
        </authorList>
    </citation>
    <scope>NUCLEOTIDE SEQUENCE [LARGE SCALE GENOMIC DNA]</scope>
</reference>
<evidence type="ECO:0000313" key="2">
    <source>
        <dbReference type="EMBL" id="QQP41344.1"/>
    </source>
</evidence>
<protein>
    <submittedName>
        <fullName evidence="2">Uncharacterized protein</fullName>
    </submittedName>
</protein>
<feature type="transmembrane region" description="Helical" evidence="1">
    <location>
        <begin position="20"/>
        <end position="39"/>
    </location>
</feature>
<gene>
    <name evidence="2" type="ORF">FKW44_015682</name>
</gene>